<dbReference type="PANTHER" id="PTHR39189:SF1">
    <property type="entry name" value="UPF0173 METAL-DEPENDENT HYDROLASE YTKL"/>
    <property type="match status" value="1"/>
</dbReference>
<protein>
    <submittedName>
        <fullName evidence="2">MBL fold metallo-hydrolase</fullName>
    </submittedName>
</protein>
<sequence>MERCGPARAHDRSAPSPRAPGPRKLGGSQPRRVDIACRRPAAMNPTPLTLTWYGHACFGLRAGDHSLLIDPYRPGGFGGKMALPPIDDTFDAVVVTHEHDDHAALDALIHPAPRIETGQLGPFTIARTRVFHDEYGGRRRGGTTDILSVEVSGRRLVHLGDVGHSPRQGDLDALRAARRIDLLIVPVGGYFTIGSAQAWEWCRALSPRVVVPTHAADPRVDLNLRPIAHFLASSPLPVEEVGRSVECGEALLSFRNRVIVMGTSAHRSHALTPRHPAA</sequence>
<dbReference type="Gene3D" id="3.60.15.10">
    <property type="entry name" value="Ribonuclease Z/Hydroxyacylglutathione hydrolase-like"/>
    <property type="match status" value="1"/>
</dbReference>
<dbReference type="Proteomes" id="UP000321046">
    <property type="component" value="Unassembled WGS sequence"/>
</dbReference>
<proteinExistence type="predicted"/>
<dbReference type="EMBL" id="VOSL01000043">
    <property type="protein sequence ID" value="TXD36877.1"/>
    <property type="molecule type" value="Genomic_DNA"/>
</dbReference>
<gene>
    <name evidence="2" type="ORF">FRC96_09160</name>
</gene>
<keyword evidence="2" id="KW-0378">Hydrolase</keyword>
<dbReference type="Pfam" id="PF13483">
    <property type="entry name" value="Lactamase_B_3"/>
    <property type="match status" value="1"/>
</dbReference>
<feature type="region of interest" description="Disordered" evidence="1">
    <location>
        <begin position="1"/>
        <end position="32"/>
    </location>
</feature>
<dbReference type="OrthoDB" id="9789133at2"/>
<dbReference type="SUPFAM" id="SSF56281">
    <property type="entry name" value="Metallo-hydrolase/oxidoreductase"/>
    <property type="match status" value="1"/>
</dbReference>
<name>A0A5C6XFH5_9DELT</name>
<dbReference type="GO" id="GO:0016787">
    <property type="term" value="F:hydrolase activity"/>
    <property type="evidence" value="ECO:0007669"/>
    <property type="project" value="UniProtKB-KW"/>
</dbReference>
<accession>A0A5C6XFH5</accession>
<reference evidence="2 3" key="1">
    <citation type="submission" date="2019-08" db="EMBL/GenBank/DDBJ databases">
        <title>Bradymonadales sp. TMQ2.</title>
        <authorList>
            <person name="Liang Q."/>
        </authorList>
    </citation>
    <scope>NUCLEOTIDE SEQUENCE [LARGE SCALE GENOMIC DNA]</scope>
    <source>
        <strain evidence="2 3">TMQ2</strain>
    </source>
</reference>
<evidence type="ECO:0000256" key="1">
    <source>
        <dbReference type="SAM" id="MobiDB-lite"/>
    </source>
</evidence>
<dbReference type="AlphaFoldDB" id="A0A5C6XFH5"/>
<dbReference type="InterPro" id="IPR036866">
    <property type="entry name" value="RibonucZ/Hydroxyglut_hydro"/>
</dbReference>
<dbReference type="PANTHER" id="PTHR39189">
    <property type="entry name" value="UPF0173 METAL-DEPENDENT HYDROLASE YTKL"/>
    <property type="match status" value="1"/>
</dbReference>
<evidence type="ECO:0000313" key="2">
    <source>
        <dbReference type="EMBL" id="TXD36877.1"/>
    </source>
</evidence>
<comment type="caution">
    <text evidence="2">The sequence shown here is derived from an EMBL/GenBank/DDBJ whole genome shotgun (WGS) entry which is preliminary data.</text>
</comment>
<feature type="compositionally biased region" description="Basic and acidic residues" evidence="1">
    <location>
        <begin position="1"/>
        <end position="13"/>
    </location>
</feature>
<organism evidence="2 3">
    <name type="scientific">Lujinxingia vulgaris</name>
    <dbReference type="NCBI Taxonomy" id="2600176"/>
    <lineage>
        <taxon>Bacteria</taxon>
        <taxon>Deltaproteobacteria</taxon>
        <taxon>Bradymonadales</taxon>
        <taxon>Lujinxingiaceae</taxon>
        <taxon>Lujinxingia</taxon>
    </lineage>
</organism>
<evidence type="ECO:0000313" key="3">
    <source>
        <dbReference type="Proteomes" id="UP000321046"/>
    </source>
</evidence>